<dbReference type="GO" id="GO:0055085">
    <property type="term" value="P:transmembrane transport"/>
    <property type="evidence" value="ECO:0007669"/>
    <property type="project" value="InterPro"/>
</dbReference>
<feature type="compositionally biased region" description="Polar residues" evidence="5">
    <location>
        <begin position="548"/>
        <end position="570"/>
    </location>
</feature>
<dbReference type="EMBL" id="AAGW02017821">
    <property type="status" value="NOT_ANNOTATED_CDS"/>
    <property type="molecule type" value="Genomic_DNA"/>
</dbReference>
<comment type="subcellular location">
    <subcellularLocation>
        <location evidence="1">Membrane</location>
        <topology evidence="1">Multi-pass membrane protein</topology>
    </subcellularLocation>
</comment>
<feature type="transmembrane region" description="Helical" evidence="6">
    <location>
        <begin position="350"/>
        <end position="370"/>
    </location>
</feature>
<dbReference type="EMBL" id="AAGW02017820">
    <property type="status" value="NOT_ANNOTATED_CDS"/>
    <property type="molecule type" value="Genomic_DNA"/>
</dbReference>
<feature type="transmembrane region" description="Helical" evidence="6">
    <location>
        <begin position="194"/>
        <end position="216"/>
    </location>
</feature>
<reference evidence="8 9" key="1">
    <citation type="journal article" date="2011" name="Nature">
        <title>A high-resolution map of human evolutionary constraint using 29 mammals.</title>
        <authorList>
            <person name="Lindblad-Toh K."/>
            <person name="Garber M."/>
            <person name="Zuk O."/>
            <person name="Lin M.F."/>
            <person name="Parker B.J."/>
            <person name="Washietl S."/>
            <person name="Kheradpour P."/>
            <person name="Ernst J."/>
            <person name="Jordan G."/>
            <person name="Mauceli E."/>
            <person name="Ward L.D."/>
            <person name="Lowe C.B."/>
            <person name="Holloway A.K."/>
            <person name="Clamp M."/>
            <person name="Gnerre S."/>
            <person name="Alfoldi J."/>
            <person name="Beal K."/>
            <person name="Chang J."/>
            <person name="Clawson H."/>
            <person name="Cuff J."/>
            <person name="Di Palma F."/>
            <person name="Fitzgerald S."/>
            <person name="Flicek P."/>
            <person name="Guttman M."/>
            <person name="Hubisz M.J."/>
            <person name="Jaffe D.B."/>
            <person name="Jungreis I."/>
            <person name="Kent W.J."/>
            <person name="Kostka D."/>
            <person name="Lara M."/>
            <person name="Martins A.L."/>
            <person name="Massingham T."/>
            <person name="Moltke I."/>
            <person name="Raney B.J."/>
            <person name="Rasmussen M.D."/>
            <person name="Robinson J."/>
            <person name="Stark A."/>
            <person name="Vilella A.J."/>
            <person name="Wen J."/>
            <person name="Xie X."/>
            <person name="Zody M.C."/>
            <person name="Baldwin J."/>
            <person name="Bloom T."/>
            <person name="Chin C.W."/>
            <person name="Heiman D."/>
            <person name="Nicol R."/>
            <person name="Nusbaum C."/>
            <person name="Young S."/>
            <person name="Wilkinson J."/>
            <person name="Worley K.C."/>
            <person name="Kovar C.L."/>
            <person name="Muzny D.M."/>
            <person name="Gibbs R.A."/>
            <person name="Cree A."/>
            <person name="Dihn H.H."/>
            <person name="Fowler G."/>
            <person name="Jhangiani S."/>
            <person name="Joshi V."/>
            <person name="Lee S."/>
            <person name="Lewis L.R."/>
            <person name="Nazareth L.V."/>
            <person name="Okwuonu G."/>
            <person name="Santibanez J."/>
            <person name="Warren W.C."/>
            <person name="Mardis E.R."/>
            <person name="Weinstock G.M."/>
            <person name="Wilson R.K."/>
            <person name="Delehaunty K."/>
            <person name="Dooling D."/>
            <person name="Fronik C."/>
            <person name="Fulton L."/>
            <person name="Fulton B."/>
            <person name="Graves T."/>
            <person name="Minx P."/>
            <person name="Sodergren E."/>
            <person name="Birney E."/>
            <person name="Margulies E.H."/>
            <person name="Herrero J."/>
            <person name="Green E.D."/>
            <person name="Haussler D."/>
            <person name="Siepel A."/>
            <person name="Goldman N."/>
            <person name="Pollard K.S."/>
            <person name="Pedersen J.S."/>
            <person name="Lander E.S."/>
            <person name="Kellis M."/>
        </authorList>
    </citation>
    <scope>NUCLEOTIDE SEQUENCE [LARGE SCALE GENOMIC DNA]</scope>
    <source>
        <strain evidence="8 9">Thorbecke inbred</strain>
    </source>
</reference>
<dbReference type="Bgee" id="ENSOCUG00000014776">
    <property type="expression patterns" value="Expressed in testis and 7 other cell types or tissues"/>
</dbReference>
<evidence type="ECO:0000313" key="9">
    <source>
        <dbReference type="Proteomes" id="UP000001811"/>
    </source>
</evidence>
<dbReference type="AlphaFoldDB" id="A0A5F9DJB2"/>
<feature type="region of interest" description="Disordered" evidence="5">
    <location>
        <begin position="711"/>
        <end position="745"/>
    </location>
</feature>
<evidence type="ECO:0000256" key="5">
    <source>
        <dbReference type="SAM" id="MobiDB-lite"/>
    </source>
</evidence>
<feature type="compositionally biased region" description="Polar residues" evidence="5">
    <location>
        <begin position="581"/>
        <end position="600"/>
    </location>
</feature>
<accession>A0A5F9DJB2</accession>
<feature type="compositionally biased region" description="Basic and acidic residues" evidence="5">
    <location>
        <begin position="786"/>
        <end position="812"/>
    </location>
</feature>
<dbReference type="InterPro" id="IPR011547">
    <property type="entry name" value="SLC26A/SulP_dom"/>
</dbReference>
<evidence type="ECO:0000256" key="1">
    <source>
        <dbReference type="ARBA" id="ARBA00004141"/>
    </source>
</evidence>
<dbReference type="CDD" id="cd07042">
    <property type="entry name" value="STAS_SulP_like_sulfate_transporter"/>
    <property type="match status" value="1"/>
</dbReference>
<feature type="region of interest" description="Disordered" evidence="5">
    <location>
        <begin position="773"/>
        <end position="868"/>
    </location>
</feature>
<evidence type="ECO:0000259" key="7">
    <source>
        <dbReference type="PROSITE" id="PS50801"/>
    </source>
</evidence>
<evidence type="ECO:0000313" key="8">
    <source>
        <dbReference type="Ensembl" id="ENSOCUP00000045702.1"/>
    </source>
</evidence>
<dbReference type="Gene3D" id="3.30.750.24">
    <property type="entry name" value="STAS domain"/>
    <property type="match status" value="1"/>
</dbReference>
<keyword evidence="3 6" id="KW-1133">Transmembrane helix</keyword>
<name>A0A5F9DJB2_RABIT</name>
<feature type="region of interest" description="Disordered" evidence="5">
    <location>
        <begin position="548"/>
        <end position="606"/>
    </location>
</feature>
<dbReference type="GO" id="GO:0016020">
    <property type="term" value="C:membrane"/>
    <property type="evidence" value="ECO:0007669"/>
    <property type="project" value="UniProtKB-SubCell"/>
</dbReference>
<gene>
    <name evidence="8" type="primary">SLC26A8</name>
</gene>
<dbReference type="PROSITE" id="PS50801">
    <property type="entry name" value="STAS"/>
    <property type="match status" value="1"/>
</dbReference>
<dbReference type="Ensembl" id="ENSOCUT00000048071.1">
    <property type="protein sequence ID" value="ENSOCUP00000045702.1"/>
    <property type="gene ID" value="ENSOCUG00000014776.4"/>
</dbReference>
<dbReference type="InterPro" id="IPR001902">
    <property type="entry name" value="SLC26A/SulP_fam"/>
</dbReference>
<keyword evidence="4 6" id="KW-0472">Membrane</keyword>
<dbReference type="InterPro" id="IPR002645">
    <property type="entry name" value="STAS_dom"/>
</dbReference>
<keyword evidence="9" id="KW-1185">Reference proteome</keyword>
<evidence type="ECO:0000256" key="2">
    <source>
        <dbReference type="ARBA" id="ARBA00022692"/>
    </source>
</evidence>
<reference evidence="8" key="2">
    <citation type="submission" date="2025-08" db="UniProtKB">
        <authorList>
            <consortium name="Ensembl"/>
        </authorList>
    </citation>
    <scope>IDENTIFICATION</scope>
    <source>
        <strain evidence="8">Thorbecke</strain>
    </source>
</reference>
<dbReference type="Pfam" id="PF00916">
    <property type="entry name" value="Sulfate_transp"/>
    <property type="match status" value="2"/>
</dbReference>
<dbReference type="EMBL" id="AAGW02017819">
    <property type="status" value="NOT_ANNOTATED_CDS"/>
    <property type="molecule type" value="Genomic_DNA"/>
</dbReference>
<sequence>TMLPERSTQSFNYKYRQNSFSYDVKRDIYNEENFEQEHRKRGLSSGNVDIDITTFRHHVRCRCSWPRFLRCTFTIFPFLQWMCLYRFKDWLLGDLLAGLSVGLVQVPQGLTFTLLARQLIPPLNIAYAAFCSSVIYVIFGSCHQMSIGSFYLVSALMINVLKESPFNDGHLIIGSFIKDDFSAPSFFIGYNKSLSMVAATTFLTGIIQILGFSMIANNISMATENSRTLTEMIPYSFLFPVTPDFSDLHRVIYQAISLSLVSSFMLIFLGKKISSPHNYRVNSNQDLIAIGFCNVVSSFFRSFVFTGAIARTIIQDKCGGRQQFASLVGAGLMLLLMVKAGHFFSELPNAVLAGIILSNVLPYLEAIYSLPTLWRQDQYDCILWLVTFSSAIFLGLDFGLLVSLVFAFFIITVRSHRTKVLLLGQIPNTNIYRSINDYREIVSIPGVKIFQCCNSITFVNIYHLRRRLLKEVDMVRVPLKEEEIFSLFNQSDMDAQENKIFRCSCNCDEVEPPPRIVYTERFESKQDPDTSSVNLVRCSRLDSMITSQSASEDQMPYTTSSISQRTQGQNYEDVEKAWSPNYPQRNSLQPPADQSQQRSRPFTPFSDPYLQPSTHTIILDFSMVHFVDARALVILRQMCNAFQNANILMLIAGCHSSVVRAFEKNDFFDAGITKAQLFLSLHDAVLFALSRKVAEPSELSLDESETVIRETYSETDKNDKPGSKISGSFLESPKISSPGFFNSPEPIEEELSEFDLELEPVLQSEQGTRLGHGLDLDQEMEPESEAEPKTELETQPEPKPETENEAEMDREPASTSRPRIYSQPRRHYQPVYHPVVPKSQSQNRSWSTEKRRSQKDSYTSEGHSKEMN</sequence>
<feature type="transmembrane region" description="Helical" evidence="6">
    <location>
        <begin position="324"/>
        <end position="344"/>
    </location>
</feature>
<evidence type="ECO:0000256" key="6">
    <source>
        <dbReference type="SAM" id="Phobius"/>
    </source>
</evidence>
<dbReference type="EMBL" id="AAGW02017818">
    <property type="status" value="NOT_ANNOTATED_CDS"/>
    <property type="molecule type" value="Genomic_DNA"/>
</dbReference>
<dbReference type="PANTHER" id="PTHR11814">
    <property type="entry name" value="SULFATE TRANSPORTER"/>
    <property type="match status" value="1"/>
</dbReference>
<dbReference type="SUPFAM" id="SSF52091">
    <property type="entry name" value="SpoIIaa-like"/>
    <property type="match status" value="1"/>
</dbReference>
<evidence type="ECO:0000256" key="3">
    <source>
        <dbReference type="ARBA" id="ARBA00022989"/>
    </source>
</evidence>
<feature type="transmembrane region" description="Helical" evidence="6">
    <location>
        <begin position="119"/>
        <end position="139"/>
    </location>
</feature>
<feature type="compositionally biased region" description="Acidic residues" evidence="5">
    <location>
        <begin position="776"/>
        <end position="785"/>
    </location>
</feature>
<evidence type="ECO:0000256" key="4">
    <source>
        <dbReference type="ARBA" id="ARBA00023136"/>
    </source>
</evidence>
<dbReference type="InterPro" id="IPR036513">
    <property type="entry name" value="STAS_dom_sf"/>
</dbReference>
<feature type="transmembrane region" description="Helical" evidence="6">
    <location>
        <begin position="251"/>
        <end position="270"/>
    </location>
</feature>
<proteinExistence type="predicted"/>
<protein>
    <submittedName>
        <fullName evidence="8">Solute carrier family 26 member 8</fullName>
    </submittedName>
</protein>
<dbReference type="Proteomes" id="UP000001811">
    <property type="component" value="Chromosome 12"/>
</dbReference>
<feature type="transmembrane region" description="Helical" evidence="6">
    <location>
        <begin position="382"/>
        <end position="411"/>
    </location>
</feature>
<dbReference type="Pfam" id="PF01740">
    <property type="entry name" value="STAS"/>
    <property type="match status" value="1"/>
</dbReference>
<organism evidence="8 9">
    <name type="scientific">Oryctolagus cuniculus</name>
    <name type="common">Rabbit</name>
    <dbReference type="NCBI Taxonomy" id="9986"/>
    <lineage>
        <taxon>Eukaryota</taxon>
        <taxon>Metazoa</taxon>
        <taxon>Chordata</taxon>
        <taxon>Craniata</taxon>
        <taxon>Vertebrata</taxon>
        <taxon>Euteleostomi</taxon>
        <taxon>Mammalia</taxon>
        <taxon>Eutheria</taxon>
        <taxon>Euarchontoglires</taxon>
        <taxon>Glires</taxon>
        <taxon>Lagomorpha</taxon>
        <taxon>Leporidae</taxon>
        <taxon>Oryctolagus</taxon>
    </lineage>
</organism>
<reference evidence="8" key="3">
    <citation type="submission" date="2025-09" db="UniProtKB">
        <authorList>
            <consortium name="Ensembl"/>
        </authorList>
    </citation>
    <scope>IDENTIFICATION</scope>
    <source>
        <strain evidence="8">Thorbecke</strain>
    </source>
</reference>
<feature type="domain" description="STAS" evidence="7">
    <location>
        <begin position="437"/>
        <end position="688"/>
    </location>
</feature>
<feature type="compositionally biased region" description="Basic and acidic residues" evidence="5">
    <location>
        <begin position="711"/>
        <end position="722"/>
    </location>
</feature>
<keyword evidence="2 6" id="KW-0812">Transmembrane</keyword>
<dbReference type="GeneTree" id="ENSGT01150000286920"/>